<proteinExistence type="predicted"/>
<dbReference type="PROSITE" id="PS51078">
    <property type="entry name" value="ICLR_ED"/>
    <property type="match status" value="1"/>
</dbReference>
<evidence type="ECO:0000259" key="5">
    <source>
        <dbReference type="PROSITE" id="PS51078"/>
    </source>
</evidence>
<dbReference type="EMBL" id="JABEQK010000006">
    <property type="protein sequence ID" value="MBB2205266.1"/>
    <property type="molecule type" value="Genomic_DNA"/>
</dbReference>
<dbReference type="Pfam" id="PF09339">
    <property type="entry name" value="HTH_IclR"/>
    <property type="match status" value="1"/>
</dbReference>
<accession>A0A7W4KE67</accession>
<dbReference type="InterPro" id="IPR036390">
    <property type="entry name" value="WH_DNA-bd_sf"/>
</dbReference>
<sequence>MSATERDGYRGASVIQSVERAAAILEIIAQEGGRAHLRTIHEQMRIGKTTVHNILKTLDRLGYVQRVPGDMRYHLGNRILNIARMAGDDAILRDRVRPVLEAIAAACGATVLLAVPSGDEVAYLDRIEIAGGSLEAGDFRRREKLEGSALGLVFLAFFPGLEKRMTPVEGRVLSDAFLSQVGEVRTKGYALDIEASRPGWNCLAVPWRDGGLVQAGISITGPAGTFPRRRLIELSWTMMSLVA</sequence>
<dbReference type="InterPro" id="IPR050707">
    <property type="entry name" value="HTH_MetabolicPath_Reg"/>
</dbReference>
<comment type="caution">
    <text evidence="6">The sequence shown here is derived from an EMBL/GenBank/DDBJ whole genome shotgun (WGS) entry which is preliminary data.</text>
</comment>
<keyword evidence="2" id="KW-0238">DNA-binding</keyword>
<feature type="domain" description="HTH iclR-type" evidence="4">
    <location>
        <begin position="15"/>
        <end position="77"/>
    </location>
</feature>
<dbReference type="InterPro" id="IPR005471">
    <property type="entry name" value="Tscrpt_reg_IclR_N"/>
</dbReference>
<name>A0A7W4KE67_9PROT</name>
<dbReference type="GO" id="GO:0003700">
    <property type="term" value="F:DNA-binding transcription factor activity"/>
    <property type="evidence" value="ECO:0007669"/>
    <property type="project" value="TreeGrafter"/>
</dbReference>
<dbReference type="SMART" id="SM00346">
    <property type="entry name" value="HTH_ICLR"/>
    <property type="match status" value="1"/>
</dbReference>
<dbReference type="GO" id="GO:0045892">
    <property type="term" value="P:negative regulation of DNA-templated transcription"/>
    <property type="evidence" value="ECO:0007669"/>
    <property type="project" value="TreeGrafter"/>
</dbReference>
<evidence type="ECO:0000313" key="7">
    <source>
        <dbReference type="Proteomes" id="UP000540556"/>
    </source>
</evidence>
<evidence type="ECO:0000256" key="1">
    <source>
        <dbReference type="ARBA" id="ARBA00023015"/>
    </source>
</evidence>
<evidence type="ECO:0000313" key="6">
    <source>
        <dbReference type="EMBL" id="MBB2205266.1"/>
    </source>
</evidence>
<evidence type="ECO:0000256" key="2">
    <source>
        <dbReference type="ARBA" id="ARBA00023125"/>
    </source>
</evidence>
<dbReference type="SUPFAM" id="SSF46785">
    <property type="entry name" value="Winged helix' DNA-binding domain"/>
    <property type="match status" value="1"/>
</dbReference>
<dbReference type="PROSITE" id="PS51077">
    <property type="entry name" value="HTH_ICLR"/>
    <property type="match status" value="1"/>
</dbReference>
<dbReference type="InterPro" id="IPR014757">
    <property type="entry name" value="Tscrpt_reg_IclR_C"/>
</dbReference>
<evidence type="ECO:0000259" key="4">
    <source>
        <dbReference type="PROSITE" id="PS51077"/>
    </source>
</evidence>
<dbReference type="AlphaFoldDB" id="A0A7W4KE67"/>
<organism evidence="6 7">
    <name type="scientific">Gluconacetobacter takamatsuzukensis</name>
    <dbReference type="NCBI Taxonomy" id="1286190"/>
    <lineage>
        <taxon>Bacteria</taxon>
        <taxon>Pseudomonadati</taxon>
        <taxon>Pseudomonadota</taxon>
        <taxon>Alphaproteobacteria</taxon>
        <taxon>Acetobacterales</taxon>
        <taxon>Acetobacteraceae</taxon>
        <taxon>Gluconacetobacter</taxon>
    </lineage>
</organism>
<dbReference type="Gene3D" id="3.30.450.40">
    <property type="match status" value="1"/>
</dbReference>
<keyword evidence="7" id="KW-1185">Reference proteome</keyword>
<dbReference type="InterPro" id="IPR029016">
    <property type="entry name" value="GAF-like_dom_sf"/>
</dbReference>
<keyword evidence="1" id="KW-0805">Transcription regulation</keyword>
<dbReference type="Pfam" id="PF01614">
    <property type="entry name" value="IclR_C"/>
    <property type="match status" value="1"/>
</dbReference>
<dbReference type="PANTHER" id="PTHR30136:SF35">
    <property type="entry name" value="HTH-TYPE TRANSCRIPTIONAL REGULATOR RV1719"/>
    <property type="match status" value="1"/>
</dbReference>
<dbReference type="GO" id="GO:0003677">
    <property type="term" value="F:DNA binding"/>
    <property type="evidence" value="ECO:0007669"/>
    <property type="project" value="UniProtKB-KW"/>
</dbReference>
<keyword evidence="3" id="KW-0804">Transcription</keyword>
<dbReference type="Gene3D" id="1.10.10.10">
    <property type="entry name" value="Winged helix-like DNA-binding domain superfamily/Winged helix DNA-binding domain"/>
    <property type="match status" value="1"/>
</dbReference>
<evidence type="ECO:0000256" key="3">
    <source>
        <dbReference type="ARBA" id="ARBA00023163"/>
    </source>
</evidence>
<protein>
    <submittedName>
        <fullName evidence="6">IclR family transcriptional regulator</fullName>
    </submittedName>
</protein>
<dbReference type="SUPFAM" id="SSF55781">
    <property type="entry name" value="GAF domain-like"/>
    <property type="match status" value="1"/>
</dbReference>
<dbReference type="PANTHER" id="PTHR30136">
    <property type="entry name" value="HELIX-TURN-HELIX TRANSCRIPTIONAL REGULATOR, ICLR FAMILY"/>
    <property type="match status" value="1"/>
</dbReference>
<feature type="domain" description="IclR-ED" evidence="5">
    <location>
        <begin position="78"/>
        <end position="243"/>
    </location>
</feature>
<dbReference type="InterPro" id="IPR036388">
    <property type="entry name" value="WH-like_DNA-bd_sf"/>
</dbReference>
<reference evidence="6 7" key="1">
    <citation type="submission" date="2020-04" db="EMBL/GenBank/DDBJ databases">
        <title>Description of novel Gluconacetobacter.</title>
        <authorList>
            <person name="Sombolestani A."/>
        </authorList>
    </citation>
    <scope>NUCLEOTIDE SEQUENCE [LARGE SCALE GENOMIC DNA]</scope>
    <source>
        <strain evidence="6 7">LMG 27800</strain>
    </source>
</reference>
<gene>
    <name evidence="6" type="ORF">HLH27_09590</name>
</gene>
<dbReference type="Proteomes" id="UP000540556">
    <property type="component" value="Unassembled WGS sequence"/>
</dbReference>